<keyword evidence="3" id="KW-0808">Transferase</keyword>
<dbReference type="AlphaFoldDB" id="A0A444Z5W2"/>
<comment type="cofactor">
    <cofactor evidence="1">
        <name>Mg(2+)</name>
        <dbReference type="ChEBI" id="CHEBI:18420"/>
    </cofactor>
</comment>
<dbReference type="Proteomes" id="UP000289738">
    <property type="component" value="Chromosome B05"/>
</dbReference>
<reference evidence="6 7" key="1">
    <citation type="submission" date="2019-01" db="EMBL/GenBank/DDBJ databases">
        <title>Sequencing of cultivated peanut Arachis hypogaea provides insights into genome evolution and oil improvement.</title>
        <authorList>
            <person name="Chen X."/>
        </authorList>
    </citation>
    <scope>NUCLEOTIDE SEQUENCE [LARGE SCALE GENOMIC DNA]</scope>
    <source>
        <strain evidence="7">cv. Fuhuasheng</strain>
        <tissue evidence="6">Leaves</tissue>
    </source>
</reference>
<dbReference type="InterPro" id="IPR033248">
    <property type="entry name" value="Transketolase_C"/>
</dbReference>
<organism evidence="6 7">
    <name type="scientific">Arachis hypogaea</name>
    <name type="common">Peanut</name>
    <dbReference type="NCBI Taxonomy" id="3818"/>
    <lineage>
        <taxon>Eukaryota</taxon>
        <taxon>Viridiplantae</taxon>
        <taxon>Streptophyta</taxon>
        <taxon>Embryophyta</taxon>
        <taxon>Tracheophyta</taxon>
        <taxon>Spermatophyta</taxon>
        <taxon>Magnoliopsida</taxon>
        <taxon>eudicotyledons</taxon>
        <taxon>Gunneridae</taxon>
        <taxon>Pentapetalae</taxon>
        <taxon>rosids</taxon>
        <taxon>fabids</taxon>
        <taxon>Fabales</taxon>
        <taxon>Fabaceae</taxon>
        <taxon>Papilionoideae</taxon>
        <taxon>50 kb inversion clade</taxon>
        <taxon>dalbergioids sensu lato</taxon>
        <taxon>Dalbergieae</taxon>
        <taxon>Pterocarpus clade</taxon>
        <taxon>Arachis</taxon>
    </lineage>
</organism>
<dbReference type="Pfam" id="PF02780">
    <property type="entry name" value="Transketolase_C"/>
    <property type="match status" value="1"/>
</dbReference>
<evidence type="ECO:0000256" key="2">
    <source>
        <dbReference type="ARBA" id="ARBA00011738"/>
    </source>
</evidence>
<protein>
    <recommendedName>
        <fullName evidence="5">Transketolase C-terminal domain-containing protein</fullName>
    </recommendedName>
</protein>
<dbReference type="GO" id="GO:0008661">
    <property type="term" value="F:1-deoxy-D-xylulose-5-phosphate synthase activity"/>
    <property type="evidence" value="ECO:0007669"/>
    <property type="project" value="InterPro"/>
</dbReference>
<dbReference type="PANTHER" id="PTHR43322:SF5">
    <property type="entry name" value="1-DEOXY-D-XYLULOSE-5-PHOSPHATE SYNTHASE, CHLOROPLASTIC"/>
    <property type="match status" value="1"/>
</dbReference>
<keyword evidence="4" id="KW-0786">Thiamine pyrophosphate</keyword>
<dbReference type="SMR" id="A0A444Z5W2"/>
<dbReference type="PANTHER" id="PTHR43322">
    <property type="entry name" value="1-D-DEOXYXYLULOSE 5-PHOSPHATE SYNTHASE-RELATED"/>
    <property type="match status" value="1"/>
</dbReference>
<name>A0A444Z5W2_ARAHY</name>
<evidence type="ECO:0000256" key="4">
    <source>
        <dbReference type="ARBA" id="ARBA00023052"/>
    </source>
</evidence>
<dbReference type="GO" id="GO:0015995">
    <property type="term" value="P:chlorophyll biosynthetic process"/>
    <property type="evidence" value="ECO:0007669"/>
    <property type="project" value="TreeGrafter"/>
</dbReference>
<dbReference type="STRING" id="3818.A0A444Z5W2"/>
<dbReference type="GO" id="GO:0016114">
    <property type="term" value="P:terpenoid biosynthetic process"/>
    <property type="evidence" value="ECO:0007669"/>
    <property type="project" value="InterPro"/>
</dbReference>
<proteinExistence type="predicted"/>
<evidence type="ECO:0000256" key="1">
    <source>
        <dbReference type="ARBA" id="ARBA00001946"/>
    </source>
</evidence>
<evidence type="ECO:0000313" key="6">
    <source>
        <dbReference type="EMBL" id="RYR09558.1"/>
    </source>
</evidence>
<dbReference type="GO" id="GO:0009507">
    <property type="term" value="C:chloroplast"/>
    <property type="evidence" value="ECO:0007669"/>
    <property type="project" value="TreeGrafter"/>
</dbReference>
<dbReference type="Gramene" id="arahy.Tifrunner.gnm2.ann2.Ah15g220700.1">
    <property type="protein sequence ID" value="arahy.Tifrunner.gnm2.ann2.Ah15g220700.1-CDS"/>
    <property type="gene ID" value="arahy.Tifrunner.gnm2.ann2.Ah15g220700"/>
</dbReference>
<sequence>MGVLHLHEGREAPGCCRRAAKLPHPASHFLAPDPMVTTSLIAASIGLVEHHGLRITIADARFCKLLDRFLIRSLGKSHEVLITIEEGSIGGFRSHVVQFMALDGLLDRKLKWRPMVLPNRYIDHGSLAHQLFEAGLAPT</sequence>
<evidence type="ECO:0000256" key="3">
    <source>
        <dbReference type="ARBA" id="ARBA00022679"/>
    </source>
</evidence>
<dbReference type="Gene3D" id="3.40.50.920">
    <property type="match status" value="1"/>
</dbReference>
<feature type="domain" description="Transketolase C-terminal" evidence="5">
    <location>
        <begin position="38"/>
        <end position="137"/>
    </location>
</feature>
<dbReference type="SUPFAM" id="SSF52922">
    <property type="entry name" value="TK C-terminal domain-like"/>
    <property type="match status" value="1"/>
</dbReference>
<evidence type="ECO:0000313" key="7">
    <source>
        <dbReference type="Proteomes" id="UP000289738"/>
    </source>
</evidence>
<evidence type="ECO:0000259" key="5">
    <source>
        <dbReference type="Pfam" id="PF02780"/>
    </source>
</evidence>
<comment type="subunit">
    <text evidence="2">Homodimer.</text>
</comment>
<dbReference type="InterPro" id="IPR005477">
    <property type="entry name" value="Dxylulose-5-P_synthase"/>
</dbReference>
<dbReference type="InterPro" id="IPR009014">
    <property type="entry name" value="Transketo_C/PFOR_II"/>
</dbReference>
<gene>
    <name evidence="6" type="ORF">Ahy_B05g077916</name>
</gene>
<dbReference type="EMBL" id="SDMP01000015">
    <property type="protein sequence ID" value="RYR09558.1"/>
    <property type="molecule type" value="Genomic_DNA"/>
</dbReference>
<keyword evidence="7" id="KW-1185">Reference proteome</keyword>
<comment type="caution">
    <text evidence="6">The sequence shown here is derived from an EMBL/GenBank/DDBJ whole genome shotgun (WGS) entry which is preliminary data.</text>
</comment>
<accession>A0A444Z5W2</accession>